<dbReference type="Proteomes" id="UP001330434">
    <property type="component" value="Chromosome"/>
</dbReference>
<dbReference type="InterPro" id="IPR025959">
    <property type="entry name" value="Winged_HTH_dom"/>
</dbReference>
<accession>A0ABZ2C3T6</accession>
<feature type="domain" description="Winged helix-turn helix" evidence="1">
    <location>
        <begin position="13"/>
        <end position="66"/>
    </location>
</feature>
<keyword evidence="3" id="KW-1185">Reference proteome</keyword>
<proteinExistence type="predicted"/>
<evidence type="ECO:0000313" key="3">
    <source>
        <dbReference type="Proteomes" id="UP001330434"/>
    </source>
</evidence>
<evidence type="ECO:0000259" key="1">
    <source>
        <dbReference type="Pfam" id="PF13592"/>
    </source>
</evidence>
<name>A0ABZ2C3T6_9PROT</name>
<reference evidence="2 3" key="1">
    <citation type="journal article" date="2024" name="Environ. Microbiol.">
        <title>Novel evolutionary insights on the interactions of the Holosporales (Alphaproteobacteria) with eukaryotic hosts from comparative genomics.</title>
        <authorList>
            <person name="Giovannini M."/>
            <person name="Petroni G."/>
            <person name="Castelli M."/>
        </authorList>
    </citation>
    <scope>NUCLEOTIDE SEQUENCE [LARGE SCALE GENOMIC DNA]</scope>
    <source>
        <strain evidence="2 3">US_Bl 15I1</strain>
    </source>
</reference>
<protein>
    <submittedName>
        <fullName evidence="2">IS630 family transposase domain protein</fullName>
    </submittedName>
</protein>
<organism evidence="2 3">
    <name type="scientific">Candidatus Bealeia paramacronuclearis</name>
    <dbReference type="NCBI Taxonomy" id="1921001"/>
    <lineage>
        <taxon>Bacteria</taxon>
        <taxon>Pseudomonadati</taxon>
        <taxon>Pseudomonadota</taxon>
        <taxon>Alphaproteobacteria</taxon>
        <taxon>Holosporales</taxon>
        <taxon>Holosporaceae</taxon>
        <taxon>Candidatus Bealeia</taxon>
    </lineage>
</organism>
<evidence type="ECO:0000313" key="2">
    <source>
        <dbReference type="EMBL" id="WVX66998.1"/>
    </source>
</evidence>
<sequence length="111" mass="12881">MQLISHLEDNIYLKAKLICAYVDHTFGVQFTVSGMNKWLIRNHFSFKKPKGTPSKADPVKQAEFIQYYEDLLNHLPEDEPVEFADAVHPTMATKITHGWIHKAEDYEIVLH</sequence>
<dbReference type="EMBL" id="CP133270">
    <property type="protein sequence ID" value="WVX66998.1"/>
    <property type="molecule type" value="Genomic_DNA"/>
</dbReference>
<gene>
    <name evidence="2" type="ORF">Bealeia1_01194</name>
</gene>
<dbReference type="Pfam" id="PF13592">
    <property type="entry name" value="HTH_33"/>
    <property type="match status" value="1"/>
</dbReference>